<protein>
    <submittedName>
        <fullName evidence="2">Uncharacterized protein</fullName>
    </submittedName>
</protein>
<gene>
    <name evidence="2" type="ORF">Aco03nite_033120</name>
</gene>
<sequence length="255" mass="27331">MNSRLLFWLVLVVTGVGLTGLLVVRTYLERPEAPPIIVTTPTPTVSSLPDDCLPEVTEVGFTVEERDVRYGIHTRNDCPYALVNATVKVEVLDGKGRPVAGRDQYLPDLTVLLPGQQAEAGGYFYLDKEGPVGRVEASFTSGTPAPAEVFAGWPREVRVEDLTVSAPDDRGRSEVTGLMVTEPAGATPCSPAASLILRNRAGKIIYGRQVFIKADRVNIDLVVPETADPARTTVFVSQGQDAVSFNPIPIAACAA</sequence>
<keyword evidence="1" id="KW-0472">Membrane</keyword>
<dbReference type="Proteomes" id="UP000612282">
    <property type="component" value="Unassembled WGS sequence"/>
</dbReference>
<keyword evidence="1" id="KW-1133">Transmembrane helix</keyword>
<dbReference type="EMBL" id="BOMG01000044">
    <property type="protein sequence ID" value="GID54908.1"/>
    <property type="molecule type" value="Genomic_DNA"/>
</dbReference>
<dbReference type="RefSeq" id="WP_203796189.1">
    <property type="nucleotide sequence ID" value="NZ_BAAAQE010000029.1"/>
</dbReference>
<feature type="transmembrane region" description="Helical" evidence="1">
    <location>
        <begin position="6"/>
        <end position="24"/>
    </location>
</feature>
<evidence type="ECO:0000313" key="2">
    <source>
        <dbReference type="EMBL" id="GID54908.1"/>
    </source>
</evidence>
<evidence type="ECO:0000256" key="1">
    <source>
        <dbReference type="SAM" id="Phobius"/>
    </source>
</evidence>
<reference evidence="2 3" key="1">
    <citation type="submission" date="2021-01" db="EMBL/GenBank/DDBJ databases">
        <title>Whole genome shotgun sequence of Actinoplanes couchii NBRC 106145.</title>
        <authorList>
            <person name="Komaki H."/>
            <person name="Tamura T."/>
        </authorList>
    </citation>
    <scope>NUCLEOTIDE SEQUENCE [LARGE SCALE GENOMIC DNA]</scope>
    <source>
        <strain evidence="2 3">NBRC 106145</strain>
    </source>
</reference>
<keyword evidence="1" id="KW-0812">Transmembrane</keyword>
<evidence type="ECO:0000313" key="3">
    <source>
        <dbReference type="Proteomes" id="UP000612282"/>
    </source>
</evidence>
<comment type="caution">
    <text evidence="2">The sequence shown here is derived from an EMBL/GenBank/DDBJ whole genome shotgun (WGS) entry which is preliminary data.</text>
</comment>
<keyword evidence="3" id="KW-1185">Reference proteome</keyword>
<accession>A0ABQ3X8S3</accession>
<organism evidence="2 3">
    <name type="scientific">Actinoplanes couchii</name>
    <dbReference type="NCBI Taxonomy" id="403638"/>
    <lineage>
        <taxon>Bacteria</taxon>
        <taxon>Bacillati</taxon>
        <taxon>Actinomycetota</taxon>
        <taxon>Actinomycetes</taxon>
        <taxon>Micromonosporales</taxon>
        <taxon>Micromonosporaceae</taxon>
        <taxon>Actinoplanes</taxon>
    </lineage>
</organism>
<proteinExistence type="predicted"/>
<name>A0ABQ3X8S3_9ACTN</name>